<keyword evidence="3 4" id="KW-0687">Ribonucleoprotein</keyword>
<dbReference type="GO" id="GO:0019843">
    <property type="term" value="F:rRNA binding"/>
    <property type="evidence" value="ECO:0007669"/>
    <property type="project" value="InterPro"/>
</dbReference>
<protein>
    <submittedName>
        <fullName evidence="5">50S ribosomal protein L16</fullName>
    </submittedName>
</protein>
<dbReference type="SUPFAM" id="SSF54686">
    <property type="entry name" value="Ribosomal protein L16p/L10e"/>
    <property type="match status" value="1"/>
</dbReference>
<name>A0A5C1H7C8_9APIC</name>
<evidence type="ECO:0000256" key="1">
    <source>
        <dbReference type="ARBA" id="ARBA00008931"/>
    </source>
</evidence>
<dbReference type="CDD" id="cd01433">
    <property type="entry name" value="Ribosomal_L16_L10e"/>
    <property type="match status" value="1"/>
</dbReference>
<dbReference type="PANTHER" id="PTHR12220:SF13">
    <property type="entry name" value="LARGE RIBOSOMAL SUBUNIT PROTEIN UL16M"/>
    <property type="match status" value="1"/>
</dbReference>
<comment type="similarity">
    <text evidence="1 4">Belongs to the universal ribosomal protein uL16 family.</text>
</comment>
<dbReference type="InterPro" id="IPR036920">
    <property type="entry name" value="Ribosomal_uL16_sf"/>
</dbReference>
<dbReference type="InterPro" id="IPR000114">
    <property type="entry name" value="Ribosomal_uL16_bact-type"/>
</dbReference>
<proteinExistence type="inferred from homology"/>
<dbReference type="InterPro" id="IPR047873">
    <property type="entry name" value="Ribosomal_uL16"/>
</dbReference>
<dbReference type="PRINTS" id="PR00060">
    <property type="entry name" value="RIBOSOMALL16"/>
</dbReference>
<dbReference type="NCBIfam" id="TIGR01164">
    <property type="entry name" value="rplP_bact"/>
    <property type="match status" value="1"/>
</dbReference>
<dbReference type="Pfam" id="PF00252">
    <property type="entry name" value="Ribosomal_L16"/>
    <property type="match status" value="1"/>
</dbReference>
<evidence type="ECO:0000313" key="5">
    <source>
        <dbReference type="EMBL" id="QEM01572.1"/>
    </source>
</evidence>
<gene>
    <name evidence="5" type="primary">rps16</name>
</gene>
<accession>A0A5C1H7C8</accession>
<dbReference type="EMBL" id="MK573199">
    <property type="protein sequence ID" value="QEM01572.1"/>
    <property type="molecule type" value="Genomic_DNA"/>
</dbReference>
<dbReference type="AlphaFoldDB" id="A0A5C1H7C8"/>
<dbReference type="GO" id="GO:0005762">
    <property type="term" value="C:mitochondrial large ribosomal subunit"/>
    <property type="evidence" value="ECO:0007669"/>
    <property type="project" value="TreeGrafter"/>
</dbReference>
<keyword evidence="2 4" id="KW-0689">Ribosomal protein</keyword>
<evidence type="ECO:0000256" key="4">
    <source>
        <dbReference type="RuleBase" id="RU004413"/>
    </source>
</evidence>
<dbReference type="GO" id="GO:0003735">
    <property type="term" value="F:structural constituent of ribosome"/>
    <property type="evidence" value="ECO:0007669"/>
    <property type="project" value="InterPro"/>
</dbReference>
<reference evidence="5" key="1">
    <citation type="journal article" date="2019" name="Genome Biol. Evol.">
        <title>Nephromyces represents a diverse and novel lineage of the Apicomplexa that has retained apicoplasts.</title>
        <authorList>
            <person name="Munoz-Gomez S.A."/>
            <person name="Durnin K."/>
            <person name="Eme L."/>
            <person name="Paight C."/>
            <person name="Lane C.E."/>
            <person name="Saffo M.B."/>
            <person name="Slamovits C.H."/>
        </authorList>
    </citation>
    <scope>NUCLEOTIDE SEQUENCE</scope>
    <source>
        <strain evidence="5">439</strain>
    </source>
</reference>
<dbReference type="Gene3D" id="3.90.1170.10">
    <property type="entry name" value="Ribosomal protein L10e/L16"/>
    <property type="match status" value="1"/>
</dbReference>
<sequence length="135" mass="15837">MISKTKYFHLKKIKGKRYLNPNLYFGNSGMQAMSNSIISTIHINLIKKIFNNKLKKICKIYFRVNWNQIKTKKPASSRMGSGKGNLDLYVCNIQKGDVLFELNKLPNDIIINFYKTLSYKLPFKTRIIYKHNNNI</sequence>
<dbReference type="PANTHER" id="PTHR12220">
    <property type="entry name" value="50S/60S RIBOSOMAL PROTEIN L16"/>
    <property type="match status" value="1"/>
</dbReference>
<organism evidence="5">
    <name type="scientific">Nephromyces sp. ex Molgula occidentalis</name>
    <dbReference type="NCBI Taxonomy" id="2544991"/>
    <lineage>
        <taxon>Eukaryota</taxon>
        <taxon>Sar</taxon>
        <taxon>Alveolata</taxon>
        <taxon>Apicomplexa</taxon>
        <taxon>Aconoidasida</taxon>
        <taxon>Nephromycida</taxon>
        <taxon>Nephromyces</taxon>
    </lineage>
</organism>
<dbReference type="GO" id="GO:0032543">
    <property type="term" value="P:mitochondrial translation"/>
    <property type="evidence" value="ECO:0007669"/>
    <property type="project" value="TreeGrafter"/>
</dbReference>
<evidence type="ECO:0000256" key="3">
    <source>
        <dbReference type="ARBA" id="ARBA00023274"/>
    </source>
</evidence>
<dbReference type="InterPro" id="IPR016180">
    <property type="entry name" value="Ribosomal_uL16_dom"/>
</dbReference>
<evidence type="ECO:0000256" key="2">
    <source>
        <dbReference type="ARBA" id="ARBA00022980"/>
    </source>
</evidence>